<keyword evidence="4" id="KW-1185">Reference proteome</keyword>
<protein>
    <submittedName>
        <fullName evidence="3">Peptidase</fullName>
    </submittedName>
</protein>
<evidence type="ECO:0000313" key="4">
    <source>
        <dbReference type="Proteomes" id="UP001501490"/>
    </source>
</evidence>
<dbReference type="InterPro" id="IPR009003">
    <property type="entry name" value="Peptidase_S1_PA"/>
</dbReference>
<dbReference type="InterPro" id="IPR050966">
    <property type="entry name" value="Glutamyl_endopeptidase"/>
</dbReference>
<reference evidence="4" key="1">
    <citation type="journal article" date="2019" name="Int. J. Syst. Evol. Microbiol.">
        <title>The Global Catalogue of Microorganisms (GCM) 10K type strain sequencing project: providing services to taxonomists for standard genome sequencing and annotation.</title>
        <authorList>
            <consortium name="The Broad Institute Genomics Platform"/>
            <consortium name="The Broad Institute Genome Sequencing Center for Infectious Disease"/>
            <person name="Wu L."/>
            <person name="Ma J."/>
        </authorList>
    </citation>
    <scope>NUCLEOTIDE SEQUENCE [LARGE SCALE GENOMIC DNA]</scope>
    <source>
        <strain evidence="4">JCM 16929</strain>
    </source>
</reference>
<dbReference type="RefSeq" id="WP_344804399.1">
    <property type="nucleotide sequence ID" value="NZ_BAABAB010000015.1"/>
</dbReference>
<dbReference type="SUPFAM" id="SSF50494">
    <property type="entry name" value="Trypsin-like serine proteases"/>
    <property type="match status" value="1"/>
</dbReference>
<comment type="caution">
    <text evidence="3">The sequence shown here is derived from an EMBL/GenBank/DDBJ whole genome shotgun (WGS) entry which is preliminary data.</text>
</comment>
<sequence>MGNTRARVSVFAALAAAATAASILAIPSTANADPTPQSPKYATVSHPNTLTPAAKKLMKGTGVAAEANAVADYWTPARMKAAKSLDNAAKLPGAAPKQQSATVKQAQGPAVKIAPGKAAAAPRAVRSPSTIAPQYWYPNLPYYYPAARTNGKVFFTRGGLNYVCSGSIVNSEGKSLVWTAGHCVADGQVWDSNFAFVPSYSNGSRPYGTWYARQLTTTSAWFYNRDFTQDVGAATMNRNFGYRIADYLGAQGLMWNQSANYYACAFGYPQAAPFTGAYLVEACGNTGNPGNGTIYMYSGLTGGSSGGPWFRNFDGNWGYVNGHNDFIYTNSPAYMYSPYYGNQVASLYNAVRYQTS</sequence>
<dbReference type="InterPro" id="IPR043504">
    <property type="entry name" value="Peptidase_S1_PA_chymotrypsin"/>
</dbReference>
<organism evidence="3 4">
    <name type="scientific">Microlunatus ginsengisoli</name>
    <dbReference type="NCBI Taxonomy" id="363863"/>
    <lineage>
        <taxon>Bacteria</taxon>
        <taxon>Bacillati</taxon>
        <taxon>Actinomycetota</taxon>
        <taxon>Actinomycetes</taxon>
        <taxon>Propionibacteriales</taxon>
        <taxon>Propionibacteriaceae</taxon>
        <taxon>Microlunatus</taxon>
    </lineage>
</organism>
<dbReference type="Gene3D" id="2.40.10.10">
    <property type="entry name" value="Trypsin-like serine proteases"/>
    <property type="match status" value="2"/>
</dbReference>
<proteinExistence type="predicted"/>
<keyword evidence="1 2" id="KW-0732">Signal</keyword>
<feature type="chain" id="PRO_5046650534" evidence="2">
    <location>
        <begin position="33"/>
        <end position="356"/>
    </location>
</feature>
<feature type="signal peptide" evidence="2">
    <location>
        <begin position="1"/>
        <end position="32"/>
    </location>
</feature>
<evidence type="ECO:0000256" key="1">
    <source>
        <dbReference type="ARBA" id="ARBA00022729"/>
    </source>
</evidence>
<accession>A0ABP6ZV74</accession>
<dbReference type="PANTHER" id="PTHR15462">
    <property type="entry name" value="SERINE PROTEASE"/>
    <property type="match status" value="1"/>
</dbReference>
<evidence type="ECO:0000313" key="3">
    <source>
        <dbReference type="EMBL" id="GAA3619561.1"/>
    </source>
</evidence>
<dbReference type="EMBL" id="BAABAB010000015">
    <property type="protein sequence ID" value="GAA3619561.1"/>
    <property type="molecule type" value="Genomic_DNA"/>
</dbReference>
<name>A0ABP6ZV74_9ACTN</name>
<evidence type="ECO:0000256" key="2">
    <source>
        <dbReference type="SAM" id="SignalP"/>
    </source>
</evidence>
<gene>
    <name evidence="3" type="ORF">GCM10022236_22230</name>
</gene>
<dbReference type="Proteomes" id="UP001501490">
    <property type="component" value="Unassembled WGS sequence"/>
</dbReference>